<evidence type="ECO:0000256" key="1">
    <source>
        <dbReference type="SAM" id="Phobius"/>
    </source>
</evidence>
<organism evidence="2 3">
    <name type="scientific">Steinernema carpocapsae</name>
    <name type="common">Entomopathogenic nematode</name>
    <dbReference type="NCBI Taxonomy" id="34508"/>
    <lineage>
        <taxon>Eukaryota</taxon>
        <taxon>Metazoa</taxon>
        <taxon>Ecdysozoa</taxon>
        <taxon>Nematoda</taxon>
        <taxon>Chromadorea</taxon>
        <taxon>Rhabditida</taxon>
        <taxon>Tylenchina</taxon>
        <taxon>Panagrolaimomorpha</taxon>
        <taxon>Strongyloidoidea</taxon>
        <taxon>Steinernematidae</taxon>
        <taxon>Steinernema</taxon>
    </lineage>
</organism>
<comment type="caution">
    <text evidence="2">The sequence shown here is derived from an EMBL/GenBank/DDBJ whole genome shotgun (WGS) entry which is preliminary data.</text>
</comment>
<sequence>MEKNYSKRIWEKVKYTIRSPRHRIIPLVVTATASWIGYSLLVRLIKGPEHPINRFQWRLKKARGELTEEQLHKERIVNEYTDSRFIHVADREKPWTGAWYN</sequence>
<accession>A0A4U5LRF0</accession>
<name>A0A4U5LRF0_STECR</name>
<keyword evidence="1" id="KW-0472">Membrane</keyword>
<proteinExistence type="predicted"/>
<dbReference type="AlphaFoldDB" id="A0A4U5LRF0"/>
<reference evidence="2 3" key="2">
    <citation type="journal article" date="2019" name="G3 (Bethesda)">
        <title>Hybrid Assembly of the Genome of the Entomopathogenic Nematode Steinernema carpocapsae Identifies the X-Chromosome.</title>
        <authorList>
            <person name="Serra L."/>
            <person name="Macchietto M."/>
            <person name="Macias-Munoz A."/>
            <person name="McGill C.J."/>
            <person name="Rodriguez I.M."/>
            <person name="Rodriguez B."/>
            <person name="Murad R."/>
            <person name="Mortazavi A."/>
        </authorList>
    </citation>
    <scope>NUCLEOTIDE SEQUENCE [LARGE SCALE GENOMIC DNA]</scope>
    <source>
        <strain evidence="2 3">ALL</strain>
    </source>
</reference>
<evidence type="ECO:0000313" key="2">
    <source>
        <dbReference type="EMBL" id="TKR58568.1"/>
    </source>
</evidence>
<keyword evidence="1" id="KW-1133">Transmembrane helix</keyword>
<feature type="transmembrane region" description="Helical" evidence="1">
    <location>
        <begin position="24"/>
        <end position="45"/>
    </location>
</feature>
<dbReference type="OrthoDB" id="5861055at2759"/>
<gene>
    <name evidence="2" type="ORF">L596_029997</name>
</gene>
<protein>
    <submittedName>
        <fullName evidence="2">Uncharacterized protein</fullName>
    </submittedName>
</protein>
<keyword evidence="3" id="KW-1185">Reference proteome</keyword>
<evidence type="ECO:0000313" key="3">
    <source>
        <dbReference type="Proteomes" id="UP000298663"/>
    </source>
</evidence>
<dbReference type="Proteomes" id="UP000298663">
    <property type="component" value="Unassembled WGS sequence"/>
</dbReference>
<dbReference type="EMBL" id="AZBU02000013">
    <property type="protein sequence ID" value="TKR58568.1"/>
    <property type="molecule type" value="Genomic_DNA"/>
</dbReference>
<reference evidence="2 3" key="1">
    <citation type="journal article" date="2015" name="Genome Biol.">
        <title>Comparative genomics of Steinernema reveals deeply conserved gene regulatory networks.</title>
        <authorList>
            <person name="Dillman A.R."/>
            <person name="Macchietto M."/>
            <person name="Porter C.F."/>
            <person name="Rogers A."/>
            <person name="Williams B."/>
            <person name="Antoshechkin I."/>
            <person name="Lee M.M."/>
            <person name="Goodwin Z."/>
            <person name="Lu X."/>
            <person name="Lewis E.E."/>
            <person name="Goodrich-Blair H."/>
            <person name="Stock S.P."/>
            <person name="Adams B.J."/>
            <person name="Sternberg P.W."/>
            <person name="Mortazavi A."/>
        </authorList>
    </citation>
    <scope>NUCLEOTIDE SEQUENCE [LARGE SCALE GENOMIC DNA]</scope>
    <source>
        <strain evidence="2 3">ALL</strain>
    </source>
</reference>
<keyword evidence="1" id="KW-0812">Transmembrane</keyword>